<evidence type="ECO:0000313" key="3">
    <source>
        <dbReference type="Proteomes" id="UP000325690"/>
    </source>
</evidence>
<gene>
    <name evidence="2" type="ORF">MPHL21000_04705</name>
</gene>
<reference evidence="2 3" key="1">
    <citation type="submission" date="2012-10" db="EMBL/GenBank/DDBJ databases">
        <title>The draft sequence of the Mycobacterium pheli genome.</title>
        <authorList>
            <person name="Pettersson B.M.F."/>
            <person name="Das S."/>
            <person name="Dasgupta S."/>
            <person name="Bhattacharya A."/>
            <person name="Kirsebom L.A."/>
        </authorList>
    </citation>
    <scope>NUCLEOTIDE SEQUENCE [LARGE SCALE GENOMIC DNA]</scope>
    <source>
        <strain evidence="2 3">CCUG 21000</strain>
    </source>
</reference>
<evidence type="ECO:0000313" key="2">
    <source>
        <dbReference type="EMBL" id="KAB7758842.1"/>
    </source>
</evidence>
<sequence>MDQPETGRRQCRVDPRCVTRGSADREEFERGSRDARQESLAEE</sequence>
<dbReference type="Proteomes" id="UP000325690">
    <property type="component" value="Unassembled WGS sequence"/>
</dbReference>
<accession>A0A5N5VA69</accession>
<dbReference type="EMBL" id="ANBP01000004">
    <property type="protein sequence ID" value="KAB7758842.1"/>
    <property type="molecule type" value="Genomic_DNA"/>
</dbReference>
<keyword evidence="3" id="KW-1185">Reference proteome</keyword>
<organism evidence="2 3">
    <name type="scientific">Mycolicibacterium phlei DSM 43239 = CCUG 21000</name>
    <dbReference type="NCBI Taxonomy" id="1226750"/>
    <lineage>
        <taxon>Bacteria</taxon>
        <taxon>Bacillati</taxon>
        <taxon>Actinomycetota</taxon>
        <taxon>Actinomycetes</taxon>
        <taxon>Mycobacteriales</taxon>
        <taxon>Mycobacteriaceae</taxon>
        <taxon>Mycolicibacterium</taxon>
    </lineage>
</organism>
<proteinExistence type="predicted"/>
<evidence type="ECO:0000256" key="1">
    <source>
        <dbReference type="SAM" id="MobiDB-lite"/>
    </source>
</evidence>
<feature type="region of interest" description="Disordered" evidence="1">
    <location>
        <begin position="1"/>
        <end position="43"/>
    </location>
</feature>
<protein>
    <submittedName>
        <fullName evidence="2">Uncharacterized protein</fullName>
    </submittedName>
</protein>
<dbReference type="AlphaFoldDB" id="A0A5N5VA69"/>
<name>A0A5N5VA69_MYCPH</name>
<comment type="caution">
    <text evidence="2">The sequence shown here is derived from an EMBL/GenBank/DDBJ whole genome shotgun (WGS) entry which is preliminary data.</text>
</comment>